<dbReference type="AlphaFoldDB" id="A0A7S2IA21"/>
<evidence type="ECO:0000313" key="2">
    <source>
        <dbReference type="EMBL" id="CAD9513245.1"/>
    </source>
</evidence>
<feature type="transmembrane region" description="Helical" evidence="1">
    <location>
        <begin position="66"/>
        <end position="83"/>
    </location>
</feature>
<proteinExistence type="predicted"/>
<dbReference type="GO" id="GO:0004143">
    <property type="term" value="F:ATP-dependent diacylglycerol kinase activity"/>
    <property type="evidence" value="ECO:0007669"/>
    <property type="project" value="InterPro"/>
</dbReference>
<keyword evidence="1" id="KW-0472">Membrane</keyword>
<keyword evidence="1" id="KW-1133">Transmembrane helix</keyword>
<accession>A0A7S2IA21</accession>
<organism evidence="2">
    <name type="scientific">Helicotheca tamesis</name>
    <dbReference type="NCBI Taxonomy" id="374047"/>
    <lineage>
        <taxon>Eukaryota</taxon>
        <taxon>Sar</taxon>
        <taxon>Stramenopiles</taxon>
        <taxon>Ochrophyta</taxon>
        <taxon>Bacillariophyta</taxon>
        <taxon>Mediophyceae</taxon>
        <taxon>Lithodesmiophycidae</taxon>
        <taxon>Lithodesmiales</taxon>
        <taxon>Lithodesmiaceae</taxon>
        <taxon>Helicotheca</taxon>
    </lineage>
</organism>
<feature type="transmembrane region" description="Helical" evidence="1">
    <location>
        <begin position="159"/>
        <end position="178"/>
    </location>
</feature>
<feature type="transmembrane region" description="Helical" evidence="1">
    <location>
        <begin position="199"/>
        <end position="216"/>
    </location>
</feature>
<evidence type="ECO:0008006" key="3">
    <source>
        <dbReference type="Google" id="ProtNLM"/>
    </source>
</evidence>
<protein>
    <recommendedName>
        <fullName evidence="3">Dolichol kinase</fullName>
    </recommendedName>
</protein>
<feature type="transmembrane region" description="Helical" evidence="1">
    <location>
        <begin position="89"/>
        <end position="110"/>
    </location>
</feature>
<dbReference type="EMBL" id="HBGV01017346">
    <property type="protein sequence ID" value="CAD9513245.1"/>
    <property type="molecule type" value="Transcribed_RNA"/>
</dbReference>
<dbReference type="PANTHER" id="PTHR31303:SF1">
    <property type="entry name" value="CTP-DEPENDENT DIACYLGLYCEROL KINASE 1"/>
    <property type="match status" value="1"/>
</dbReference>
<name>A0A7S2IA21_9STRA</name>
<feature type="transmembrane region" description="Helical" evidence="1">
    <location>
        <begin position="34"/>
        <end position="54"/>
    </location>
</feature>
<reference evidence="2" key="1">
    <citation type="submission" date="2021-01" db="EMBL/GenBank/DDBJ databases">
        <authorList>
            <person name="Corre E."/>
            <person name="Pelletier E."/>
            <person name="Niang G."/>
            <person name="Scheremetjew M."/>
            <person name="Finn R."/>
            <person name="Kale V."/>
            <person name="Holt S."/>
            <person name="Cochrane G."/>
            <person name="Meng A."/>
            <person name="Brown T."/>
            <person name="Cohen L."/>
        </authorList>
    </citation>
    <scope>NUCLEOTIDE SEQUENCE</scope>
    <source>
        <strain evidence="2">CCMP826</strain>
    </source>
</reference>
<sequence length="267" mass="29706">MSSSTTTPSNAKLATFLTHHFPSSTPLTPLHNNIYASLLTVIYVQIVMTIGSYIQKAIPTKPELSRKFIHVSAASWIVFWSLFDETHWSWRLNVLVPVAMFFKLFYLGAIKKDPNDPETASMIRTSNPTELLYGPIHFTMLMTYVGLHHYSSTTPHKGIIIMSSMIGDGIAPLIGQAYGRYTYRVPMGNRKTVEGSAGVLIGTILGCLVFSCALGVEEWLEWRKLVAFGSLAAFVEGCSPGRFDNLVLTLVLDLSFDGIMNIYDWRG</sequence>
<evidence type="ECO:0000256" key="1">
    <source>
        <dbReference type="SAM" id="Phobius"/>
    </source>
</evidence>
<gene>
    <name evidence="2" type="ORF">HTAM1171_LOCUS10687</name>
</gene>
<dbReference type="InterPro" id="IPR037997">
    <property type="entry name" value="Dgk1-like"/>
</dbReference>
<keyword evidence="1" id="KW-0812">Transmembrane</keyword>
<dbReference type="PANTHER" id="PTHR31303">
    <property type="entry name" value="CTP-DEPENDENT DIACYLGLYCEROL KINASE 1"/>
    <property type="match status" value="1"/>
</dbReference>
<feature type="transmembrane region" description="Helical" evidence="1">
    <location>
        <begin position="131"/>
        <end position="147"/>
    </location>
</feature>